<dbReference type="FunFam" id="1.20.1560.10:FF:000009">
    <property type="entry name" value="ABC transporter B family member 1"/>
    <property type="match status" value="1"/>
</dbReference>
<sequence>MEAYGIAGSVAEEVLSSIRTVKAFGGEDSEVKRYKANLINAKNISVKRGLISGIAFGGLLTLMCTFYALGSWYGVGLVLEDKYKPEDEIVYMPQTMVTVFVGVMVASLNFSTLSAYIEAFSMAKGAGARIFSVIDHASPINNFSKDGKRPEQMNGNICFRDVHFEYPTRADVKVLQGLNLDINCGETVALVGSSGCGKSTFIKLIQRFYDPQQGMVMVDGNNVKELNVSWLRKHIGVVGQEPVLFNTTIAENIGYGADGATESDIQEAAKEANAHDFISKLPQGYNTLVGERGAQLSGGQKQRIAIARALVRKPVILLLDEATSALDTASESKVKVALDRASRYRTTVIIAHRLSTIMTADKIVVISNGKVVEQGTHKELLSLKGHYHALVSAQQLNIVDDMENENEESEGRVHSLCQVLIPGRGNSAGSDFSIHKDERPAVIEDNEEEPSPPVSMIRILKKNMPEWPQLLMGSLASIIVSSATPIFVILFGDILRVMSSPVDQEVRAETDRYSLYFFIAGVSVGFATFLQNYAYGIAGEKLTMRLREELFESMVRQEVAWFDKKSNLSGSLCARLSGDASSVQGATGQRVGIVLQSIMTVGWGIGLAIYFDWRLGLVTIFFTPVILLAQYFFLRISRGEIFSNQQALEKFTELAVEAVSNIHTVVSLGLEQTFHQRYMLALLQAHKIPLWNTLIRAFVFGLAQSILFFANSATLFYGGILMVENDLTFDTILKVGQALIMGTMLLAIAMGFAPNFQKGMSAASRIFHILDRKPQIHDPPQVNERKWTANGNVKYQQVKFFYPTRPNIMVLQGLNADVLEGQTVAIVGKSGCGKSTCIQLLERFYDPDSGCVYIDEHDVSSLTTCSLRFQLGIVSQEPVLFDRTIAENIAYGDNSRTVPMSEIIEAAKKASIHSFITTLPLGYDTLMGEKGMQLSGGQKQRIAIARALIRNPRILLLDEATSALDTESEKVVQEALDKAKEGCTCITITHRLSTIQNADVIFVINNGQVAEMGTHSELLAQHGLYYKLYSMHNGPP</sequence>
<feature type="domain" description="ABC transmembrane type-1" evidence="16">
    <location>
        <begin position="471"/>
        <end position="758"/>
    </location>
</feature>
<dbReference type="PANTHER" id="PTHR43394:SF27">
    <property type="entry name" value="ATP-DEPENDENT TRANSLOCASE ABCB1-LIKE"/>
    <property type="match status" value="1"/>
</dbReference>
<keyword evidence="7" id="KW-0547">Nucleotide-binding</keyword>
<feature type="domain" description="ABC transmembrane type-1" evidence="16">
    <location>
        <begin position="1"/>
        <end position="122"/>
    </location>
</feature>
<reference evidence="17 18" key="1">
    <citation type="submission" date="2017-12" db="EMBL/GenBank/DDBJ databases">
        <title>Hemimetabolous genomes reveal molecular basis of termite eusociality.</title>
        <authorList>
            <person name="Harrison M.C."/>
            <person name="Jongepier E."/>
            <person name="Robertson H.M."/>
            <person name="Arning N."/>
            <person name="Bitard-Feildel T."/>
            <person name="Chao H."/>
            <person name="Childers C.P."/>
            <person name="Dinh H."/>
            <person name="Doddapaneni H."/>
            <person name="Dugan S."/>
            <person name="Gowin J."/>
            <person name="Greiner C."/>
            <person name="Han Y."/>
            <person name="Hu H."/>
            <person name="Hughes D.S.T."/>
            <person name="Huylmans A.-K."/>
            <person name="Kemena C."/>
            <person name="Kremer L.P.M."/>
            <person name="Lee S.L."/>
            <person name="Lopez-Ezquerra A."/>
            <person name="Mallet L."/>
            <person name="Monroy-Kuhn J.M."/>
            <person name="Moser A."/>
            <person name="Murali S.C."/>
            <person name="Muzny D.M."/>
            <person name="Otani S."/>
            <person name="Piulachs M.-D."/>
            <person name="Poelchau M."/>
            <person name="Qu J."/>
            <person name="Schaub F."/>
            <person name="Wada-Katsumata A."/>
            <person name="Worley K.C."/>
            <person name="Xie Q."/>
            <person name="Ylla G."/>
            <person name="Poulsen M."/>
            <person name="Gibbs R.A."/>
            <person name="Schal C."/>
            <person name="Richards S."/>
            <person name="Belles X."/>
            <person name="Korb J."/>
            <person name="Bornberg-Bauer E."/>
        </authorList>
    </citation>
    <scope>NUCLEOTIDE SEQUENCE [LARGE SCALE GENOMIC DNA]</scope>
    <source>
        <tissue evidence="17">Whole body</tissue>
    </source>
</reference>
<evidence type="ECO:0000259" key="16">
    <source>
        <dbReference type="PROSITE" id="PS50929"/>
    </source>
</evidence>
<organism evidence="17 18">
    <name type="scientific">Cryptotermes secundus</name>
    <dbReference type="NCBI Taxonomy" id="105785"/>
    <lineage>
        <taxon>Eukaryota</taxon>
        <taxon>Metazoa</taxon>
        <taxon>Ecdysozoa</taxon>
        <taxon>Arthropoda</taxon>
        <taxon>Hexapoda</taxon>
        <taxon>Insecta</taxon>
        <taxon>Pterygota</taxon>
        <taxon>Neoptera</taxon>
        <taxon>Polyneoptera</taxon>
        <taxon>Dictyoptera</taxon>
        <taxon>Blattodea</taxon>
        <taxon>Blattoidea</taxon>
        <taxon>Termitoidae</taxon>
        <taxon>Kalotermitidae</taxon>
        <taxon>Cryptotermitinae</taxon>
        <taxon>Cryptotermes</taxon>
    </lineage>
</organism>
<comment type="caution">
    <text evidence="17">The sequence shown here is derived from an EMBL/GenBank/DDBJ whole genome shotgun (WGS) entry which is preliminary data.</text>
</comment>
<dbReference type="SUPFAM" id="SSF52540">
    <property type="entry name" value="P-loop containing nucleoside triphosphate hydrolases"/>
    <property type="match status" value="2"/>
</dbReference>
<dbReference type="InParanoid" id="A0A2J7Q1V4"/>
<evidence type="ECO:0000256" key="12">
    <source>
        <dbReference type="ARBA" id="ARBA00023180"/>
    </source>
</evidence>
<evidence type="ECO:0000313" key="17">
    <source>
        <dbReference type="EMBL" id="PNF22557.1"/>
    </source>
</evidence>
<evidence type="ECO:0000256" key="13">
    <source>
        <dbReference type="ARBA" id="ARBA00034018"/>
    </source>
</evidence>
<evidence type="ECO:0000256" key="14">
    <source>
        <dbReference type="SAM" id="Phobius"/>
    </source>
</evidence>
<dbReference type="FunFam" id="3.40.50.300:FF:000302">
    <property type="entry name" value="ATP-binding cassette subfamily B member 5"/>
    <property type="match status" value="1"/>
</dbReference>
<evidence type="ECO:0000256" key="11">
    <source>
        <dbReference type="ARBA" id="ARBA00023136"/>
    </source>
</evidence>
<dbReference type="GO" id="GO:0008559">
    <property type="term" value="F:ABC-type xenobiotic transporter activity"/>
    <property type="evidence" value="ECO:0007669"/>
    <property type="project" value="UniProtKB-EC"/>
</dbReference>
<dbReference type="InterPro" id="IPR036640">
    <property type="entry name" value="ABC1_TM_sf"/>
</dbReference>
<keyword evidence="6" id="KW-0677">Repeat</keyword>
<dbReference type="AlphaFoldDB" id="A0A2J7Q1V4"/>
<feature type="transmembrane region" description="Helical" evidence="14">
    <location>
        <begin position="95"/>
        <end position="117"/>
    </location>
</feature>
<dbReference type="STRING" id="105785.A0A2J7Q1V4"/>
<protein>
    <recommendedName>
        <fullName evidence="3">ABC-type xenobiotic transporter</fullName>
        <ecNumber evidence="3">7.6.2.2</ecNumber>
    </recommendedName>
</protein>
<dbReference type="InterPro" id="IPR017871">
    <property type="entry name" value="ABC_transporter-like_CS"/>
</dbReference>
<keyword evidence="4" id="KW-0813">Transport</keyword>
<keyword evidence="12" id="KW-0325">Glycoprotein</keyword>
<evidence type="ECO:0000256" key="10">
    <source>
        <dbReference type="ARBA" id="ARBA00022989"/>
    </source>
</evidence>
<dbReference type="GO" id="GO:0015421">
    <property type="term" value="F:ABC-type oligopeptide transporter activity"/>
    <property type="evidence" value="ECO:0007669"/>
    <property type="project" value="TreeGrafter"/>
</dbReference>
<evidence type="ECO:0000256" key="9">
    <source>
        <dbReference type="ARBA" id="ARBA00022967"/>
    </source>
</evidence>
<dbReference type="EMBL" id="NEVH01019378">
    <property type="protein sequence ID" value="PNF22557.1"/>
    <property type="molecule type" value="Genomic_DNA"/>
</dbReference>
<dbReference type="SUPFAM" id="SSF90123">
    <property type="entry name" value="ABC transporter transmembrane region"/>
    <property type="match status" value="2"/>
</dbReference>
<dbReference type="OrthoDB" id="6500128at2759"/>
<dbReference type="CDD" id="cd03249">
    <property type="entry name" value="ABC_MTABC3_MDL1_MDL2"/>
    <property type="match status" value="2"/>
</dbReference>
<evidence type="ECO:0000256" key="1">
    <source>
        <dbReference type="ARBA" id="ARBA00004141"/>
    </source>
</evidence>
<proteinExistence type="inferred from homology"/>
<dbReference type="PROSITE" id="PS00211">
    <property type="entry name" value="ABC_TRANSPORTER_1"/>
    <property type="match status" value="2"/>
</dbReference>
<keyword evidence="5 14" id="KW-0812">Transmembrane</keyword>
<keyword evidence="8" id="KW-0067">ATP-binding</keyword>
<keyword evidence="9" id="KW-1278">Translocase</keyword>
<dbReference type="Gene3D" id="3.40.50.300">
    <property type="entry name" value="P-loop containing nucleotide triphosphate hydrolases"/>
    <property type="match status" value="2"/>
</dbReference>
<dbReference type="EC" id="7.6.2.2" evidence="3"/>
<feature type="transmembrane region" description="Helical" evidence="14">
    <location>
        <begin position="591"/>
        <end position="611"/>
    </location>
</feature>
<dbReference type="PANTHER" id="PTHR43394">
    <property type="entry name" value="ATP-DEPENDENT PERMEASE MDL1, MITOCHONDRIAL"/>
    <property type="match status" value="1"/>
</dbReference>
<evidence type="ECO:0000256" key="4">
    <source>
        <dbReference type="ARBA" id="ARBA00022448"/>
    </source>
</evidence>
<gene>
    <name evidence="17" type="ORF">B7P43_G13271</name>
</gene>
<accession>A0A2J7Q1V4</accession>
<feature type="transmembrane region" description="Helical" evidence="14">
    <location>
        <begin position="50"/>
        <end position="75"/>
    </location>
</feature>
<evidence type="ECO:0000256" key="7">
    <source>
        <dbReference type="ARBA" id="ARBA00022741"/>
    </source>
</evidence>
<dbReference type="InterPro" id="IPR027417">
    <property type="entry name" value="P-loop_NTPase"/>
</dbReference>
<evidence type="ECO:0000259" key="15">
    <source>
        <dbReference type="PROSITE" id="PS50893"/>
    </source>
</evidence>
<comment type="similarity">
    <text evidence="2">Belongs to the ABC transporter superfamily. ABCB family. Multidrug resistance exporter (TC 3.A.1.201) subfamily.</text>
</comment>
<dbReference type="GO" id="GO:0097254">
    <property type="term" value="P:renal tubular secretion"/>
    <property type="evidence" value="ECO:0007669"/>
    <property type="project" value="UniProtKB-ARBA"/>
</dbReference>
<feature type="transmembrane region" description="Helical" evidence="14">
    <location>
        <begin position="515"/>
        <end position="535"/>
    </location>
</feature>
<comment type="catalytic activity">
    <reaction evidence="13">
        <text>ATP + H2O + xenobioticSide 1 = ADP + phosphate + xenobioticSide 2.</text>
        <dbReference type="EC" id="7.6.2.2"/>
    </reaction>
</comment>
<evidence type="ECO:0000313" key="18">
    <source>
        <dbReference type="Proteomes" id="UP000235965"/>
    </source>
</evidence>
<evidence type="ECO:0000256" key="3">
    <source>
        <dbReference type="ARBA" id="ARBA00012191"/>
    </source>
</evidence>
<dbReference type="InterPro" id="IPR039421">
    <property type="entry name" value="Type_1_exporter"/>
</dbReference>
<dbReference type="GO" id="GO:0017085">
    <property type="term" value="P:response to insecticide"/>
    <property type="evidence" value="ECO:0007669"/>
    <property type="project" value="UniProtKB-ARBA"/>
</dbReference>
<dbReference type="InterPro" id="IPR003439">
    <property type="entry name" value="ABC_transporter-like_ATP-bd"/>
</dbReference>
<dbReference type="InterPro" id="IPR003593">
    <property type="entry name" value="AAA+_ATPase"/>
</dbReference>
<dbReference type="SMART" id="SM00382">
    <property type="entry name" value="AAA"/>
    <property type="match status" value="2"/>
</dbReference>
<keyword evidence="11 14" id="KW-0472">Membrane</keyword>
<feature type="transmembrane region" description="Helical" evidence="14">
    <location>
        <begin position="735"/>
        <end position="756"/>
    </location>
</feature>
<feature type="transmembrane region" description="Helical" evidence="14">
    <location>
        <begin position="470"/>
        <end position="495"/>
    </location>
</feature>
<evidence type="ECO:0000256" key="5">
    <source>
        <dbReference type="ARBA" id="ARBA00022692"/>
    </source>
</evidence>
<evidence type="ECO:0000256" key="6">
    <source>
        <dbReference type="ARBA" id="ARBA00022737"/>
    </source>
</evidence>
<feature type="transmembrane region" description="Helical" evidence="14">
    <location>
        <begin position="697"/>
        <end position="723"/>
    </location>
</feature>
<dbReference type="GO" id="GO:0016887">
    <property type="term" value="F:ATP hydrolysis activity"/>
    <property type="evidence" value="ECO:0007669"/>
    <property type="project" value="InterPro"/>
</dbReference>
<feature type="transmembrane region" description="Helical" evidence="14">
    <location>
        <begin position="617"/>
        <end position="634"/>
    </location>
</feature>
<evidence type="ECO:0000256" key="8">
    <source>
        <dbReference type="ARBA" id="ARBA00022840"/>
    </source>
</evidence>
<dbReference type="Proteomes" id="UP000235965">
    <property type="component" value="Unassembled WGS sequence"/>
</dbReference>
<dbReference type="Pfam" id="PF00005">
    <property type="entry name" value="ABC_tran"/>
    <property type="match status" value="2"/>
</dbReference>
<dbReference type="Pfam" id="PF00664">
    <property type="entry name" value="ABC_membrane"/>
    <property type="match status" value="2"/>
</dbReference>
<dbReference type="Gene3D" id="1.20.1560.10">
    <property type="entry name" value="ABC transporter type 1, transmembrane domain"/>
    <property type="match status" value="1"/>
</dbReference>
<dbReference type="GO" id="GO:0005743">
    <property type="term" value="C:mitochondrial inner membrane"/>
    <property type="evidence" value="ECO:0007669"/>
    <property type="project" value="TreeGrafter"/>
</dbReference>
<dbReference type="FunFam" id="3.40.50.300:FF:000479">
    <property type="entry name" value="Multidrug resistance protein 1A"/>
    <property type="match status" value="1"/>
</dbReference>
<keyword evidence="10 14" id="KW-1133">Transmembrane helix</keyword>
<keyword evidence="18" id="KW-1185">Reference proteome</keyword>
<feature type="domain" description="ABC transporter" evidence="15">
    <location>
        <begin position="157"/>
        <end position="393"/>
    </location>
</feature>
<evidence type="ECO:0000256" key="2">
    <source>
        <dbReference type="ARBA" id="ARBA00007577"/>
    </source>
</evidence>
<comment type="subcellular location">
    <subcellularLocation>
        <location evidence="1">Membrane</location>
        <topology evidence="1">Multi-pass membrane protein</topology>
    </subcellularLocation>
</comment>
<dbReference type="CDD" id="cd18578">
    <property type="entry name" value="ABC_6TM_Pgp_ABCB1_D2_like"/>
    <property type="match status" value="1"/>
</dbReference>
<dbReference type="GO" id="GO:0090374">
    <property type="term" value="P:oligopeptide export from mitochondrion"/>
    <property type="evidence" value="ECO:0007669"/>
    <property type="project" value="TreeGrafter"/>
</dbReference>
<dbReference type="GO" id="GO:0005524">
    <property type="term" value="F:ATP binding"/>
    <property type="evidence" value="ECO:0007669"/>
    <property type="project" value="UniProtKB-KW"/>
</dbReference>
<feature type="domain" description="ABC transporter" evidence="15">
    <location>
        <begin position="793"/>
        <end position="1031"/>
    </location>
</feature>
<dbReference type="InterPro" id="IPR011527">
    <property type="entry name" value="ABC1_TM_dom"/>
</dbReference>
<dbReference type="PROSITE" id="PS50929">
    <property type="entry name" value="ABC_TM1F"/>
    <property type="match status" value="2"/>
</dbReference>
<name>A0A2J7Q1V4_9NEOP</name>
<dbReference type="PROSITE" id="PS50893">
    <property type="entry name" value="ABC_TRANSPORTER_2"/>
    <property type="match status" value="2"/>
</dbReference>